<evidence type="ECO:0000259" key="2">
    <source>
        <dbReference type="Pfam" id="PF10419"/>
    </source>
</evidence>
<reference evidence="3 4" key="1">
    <citation type="journal article" date="2023" name="Elife">
        <title>Identification of key yeast species and microbe-microbe interactions impacting larval growth of Drosophila in the wild.</title>
        <authorList>
            <person name="Mure A."/>
            <person name="Sugiura Y."/>
            <person name="Maeda R."/>
            <person name="Honda K."/>
            <person name="Sakurai N."/>
            <person name="Takahashi Y."/>
            <person name="Watada M."/>
            <person name="Katoh T."/>
            <person name="Gotoh A."/>
            <person name="Gotoh Y."/>
            <person name="Taniguchi I."/>
            <person name="Nakamura K."/>
            <person name="Hayashi T."/>
            <person name="Katayama T."/>
            <person name="Uemura T."/>
            <person name="Hattori Y."/>
        </authorList>
    </citation>
    <scope>NUCLEOTIDE SEQUENCE [LARGE SCALE GENOMIC DNA]</scope>
    <source>
        <strain evidence="3 4">SC-9</strain>
    </source>
</reference>
<dbReference type="InterPro" id="IPR019481">
    <property type="entry name" value="TFIIIC_triple_barrel"/>
</dbReference>
<dbReference type="Pfam" id="PF10419">
    <property type="entry name" value="TFIIIC_sub6"/>
    <property type="match status" value="1"/>
</dbReference>
<dbReference type="InterPro" id="IPR051710">
    <property type="entry name" value="Phosphatase_SH3-domain"/>
</dbReference>
<dbReference type="Pfam" id="PF00300">
    <property type="entry name" value="His_Phos_1"/>
    <property type="match status" value="1"/>
</dbReference>
<dbReference type="PANTHER" id="PTHR16469:SF51">
    <property type="entry name" value="TRANSCRIPTION FACTOR TAU 55 KDA SUBUNIT"/>
    <property type="match status" value="1"/>
</dbReference>
<feature type="compositionally biased region" description="Acidic residues" evidence="1">
    <location>
        <begin position="481"/>
        <end position="491"/>
    </location>
</feature>
<feature type="compositionally biased region" description="Low complexity" evidence="1">
    <location>
        <begin position="443"/>
        <end position="453"/>
    </location>
</feature>
<feature type="domain" description="Transcription factor TFIIIC triple barrel" evidence="2">
    <location>
        <begin position="273"/>
        <end position="393"/>
    </location>
</feature>
<evidence type="ECO:0000313" key="4">
    <source>
        <dbReference type="Proteomes" id="UP001360560"/>
    </source>
</evidence>
<dbReference type="InterPro" id="IPR029033">
    <property type="entry name" value="His_PPase_superfam"/>
</dbReference>
<dbReference type="Gene3D" id="3.40.50.1240">
    <property type="entry name" value="Phosphoglycerate mutase-like"/>
    <property type="match status" value="1"/>
</dbReference>
<accession>A0AAV5QLW9</accession>
<dbReference type="Proteomes" id="UP001360560">
    <property type="component" value="Unassembled WGS sequence"/>
</dbReference>
<dbReference type="RefSeq" id="XP_064852345.1">
    <property type="nucleotide sequence ID" value="XM_064996273.1"/>
</dbReference>
<dbReference type="PIRSF" id="PIRSF036802">
    <property type="entry name" value="Tau55_TFC7"/>
    <property type="match status" value="1"/>
</dbReference>
<name>A0AAV5QLW9_9ASCO</name>
<dbReference type="Gene3D" id="2.60.40.4370">
    <property type="match status" value="1"/>
</dbReference>
<dbReference type="GeneID" id="90073324"/>
<comment type="caution">
    <text evidence="3">The sequence shown here is derived from an EMBL/GenBank/DDBJ whole genome shotgun (WGS) entry which is preliminary data.</text>
</comment>
<sequence length="491" mass="54575">MVLETIYIARHGFRSNWLPGPVPEPPTGINSDNVLAPHGLDQAKELAIHVSSLEKKPEALFSSPFYRCLQTSTPIADALGLEILVENGIGEWYKPDRGIIPEPASLELLLKFFDNINTEWSSLITASNKGETEGEIFARTQQFWKRFFPKFEAEFPKIKSIMFVCHAATKIALGMSLMGYSGVRDQINFKGEKYLRSGACSLDTYTRDSAEGKWEIEVNGDTSFLSQGEEMSWHFIDKVEAGSDEDIKLRREAAEKAAHEKDSASVDQVSQEEEIEDFYVTIDVPTAELRASISSSQVPSHPSQVHQNFSLYHAPSNRETFKKYVYEGEAGSSNNNPLITATASASQYTPTSKMQITGIGTGKPLAKIDNFLFQGDWKQLVGTELVFSEKGEVIAKVNNHIELIRGELITSEQFEARKHDALAGMSLYRRALTIAREREGVAEPGIQIQGEQTGEQEGEGEGEGEEGEEGENAEEKGEINMNDEDIEMTQD</sequence>
<keyword evidence="4" id="KW-1185">Reference proteome</keyword>
<dbReference type="SUPFAM" id="SSF53254">
    <property type="entry name" value="Phosphoglycerate mutase-like"/>
    <property type="match status" value="1"/>
</dbReference>
<organism evidence="3 4">
    <name type="scientific">Saccharomycopsis crataegensis</name>
    <dbReference type="NCBI Taxonomy" id="43959"/>
    <lineage>
        <taxon>Eukaryota</taxon>
        <taxon>Fungi</taxon>
        <taxon>Dikarya</taxon>
        <taxon>Ascomycota</taxon>
        <taxon>Saccharomycotina</taxon>
        <taxon>Saccharomycetes</taxon>
        <taxon>Saccharomycopsidaceae</taxon>
        <taxon>Saccharomycopsis</taxon>
    </lineage>
</organism>
<dbReference type="GO" id="GO:0016791">
    <property type="term" value="F:phosphatase activity"/>
    <property type="evidence" value="ECO:0007669"/>
    <property type="project" value="UniProtKB-ARBA"/>
</dbReference>
<protein>
    <submittedName>
        <fullName evidence="3">Transcription factor TFIIIC subunit</fullName>
    </submittedName>
</protein>
<evidence type="ECO:0000256" key="1">
    <source>
        <dbReference type="SAM" id="MobiDB-lite"/>
    </source>
</evidence>
<proteinExistence type="predicted"/>
<dbReference type="CDD" id="cd07067">
    <property type="entry name" value="HP_PGM_like"/>
    <property type="match status" value="1"/>
</dbReference>
<dbReference type="AlphaFoldDB" id="A0AAV5QLW9"/>
<feature type="region of interest" description="Disordered" evidence="1">
    <location>
        <begin position="441"/>
        <end position="491"/>
    </location>
</feature>
<dbReference type="FunFam" id="3.40.50.1240:FF:000034">
    <property type="entry name" value="Transcription factor TFIIIC subunit"/>
    <property type="match status" value="1"/>
</dbReference>
<dbReference type="InterPro" id="IPR013078">
    <property type="entry name" value="His_Pase_superF_clade-1"/>
</dbReference>
<evidence type="ECO:0000313" key="3">
    <source>
        <dbReference type="EMBL" id="GMM35345.1"/>
    </source>
</evidence>
<gene>
    <name evidence="3" type="ORF">DASC09_026700</name>
</gene>
<dbReference type="PANTHER" id="PTHR16469">
    <property type="entry name" value="UBIQUITIN-ASSOCIATED AND SH3 DOMAIN-CONTAINING BA-RELATED"/>
    <property type="match status" value="1"/>
</dbReference>
<dbReference type="EMBL" id="BTFZ01000006">
    <property type="protein sequence ID" value="GMM35345.1"/>
    <property type="molecule type" value="Genomic_DNA"/>
</dbReference>
<feature type="compositionally biased region" description="Acidic residues" evidence="1">
    <location>
        <begin position="454"/>
        <end position="472"/>
    </location>
</feature>
<dbReference type="InterPro" id="IPR014623">
    <property type="entry name" value="Tfc7/tau55"/>
</dbReference>